<protein>
    <submittedName>
        <fullName evidence="2">Uncharacterized protein</fullName>
    </submittedName>
</protein>
<gene>
    <name evidence="1" type="ORF">GCM10010502_65170</name>
    <name evidence="2" type="ORF">HS99_0008945</name>
</gene>
<reference evidence="2" key="4">
    <citation type="submission" date="2016-08" db="EMBL/GenBank/DDBJ databases">
        <title>Sequencing, Assembly and Comparative Genomics of S. aureofaciens ATCC 10762.</title>
        <authorList>
            <person name="Gradnigo J.S."/>
            <person name="Johnson N."/>
            <person name="Somerville G.A."/>
        </authorList>
    </citation>
    <scope>NUCLEOTIDE SEQUENCE [LARGE SCALE GENOMIC DNA]</scope>
    <source>
        <strain evidence="2">ATCC 10762</strain>
    </source>
</reference>
<comment type="caution">
    <text evidence="2">The sequence shown here is derived from an EMBL/GenBank/DDBJ whole genome shotgun (WGS) entry which is preliminary data.</text>
</comment>
<name>A0A1E7N1S2_KITAU</name>
<proteinExistence type="predicted"/>
<accession>A0A1E7N1S2</accession>
<evidence type="ECO:0000313" key="1">
    <source>
        <dbReference type="EMBL" id="GGV01586.1"/>
    </source>
</evidence>
<evidence type="ECO:0000313" key="3">
    <source>
        <dbReference type="Proteomes" id="UP000037395"/>
    </source>
</evidence>
<dbReference type="EMBL" id="JPRF03000043">
    <property type="protein sequence ID" value="OEV34615.1"/>
    <property type="molecule type" value="Genomic_DNA"/>
</dbReference>
<keyword evidence="3" id="KW-1185">Reference proteome</keyword>
<organism evidence="2 3">
    <name type="scientific">Kitasatospora aureofaciens</name>
    <name type="common">Streptomyces aureofaciens</name>
    <dbReference type="NCBI Taxonomy" id="1894"/>
    <lineage>
        <taxon>Bacteria</taxon>
        <taxon>Bacillati</taxon>
        <taxon>Actinomycetota</taxon>
        <taxon>Actinomycetes</taxon>
        <taxon>Kitasatosporales</taxon>
        <taxon>Streptomycetaceae</taxon>
        <taxon>Kitasatospora</taxon>
    </lineage>
</organism>
<dbReference type="Proteomes" id="UP000610124">
    <property type="component" value="Unassembled WGS sequence"/>
</dbReference>
<accession>A0A8H9HY88</accession>
<dbReference type="RefSeq" id="WP_030554761.1">
    <property type="nucleotide sequence ID" value="NZ_BMUB01000026.1"/>
</dbReference>
<dbReference type="GeneID" id="97489431"/>
<dbReference type="Proteomes" id="UP000037395">
    <property type="component" value="Unassembled WGS sequence"/>
</dbReference>
<evidence type="ECO:0000313" key="2">
    <source>
        <dbReference type="EMBL" id="OEV34615.1"/>
    </source>
</evidence>
<reference evidence="3" key="3">
    <citation type="submission" date="2016-08" db="EMBL/GenBank/DDBJ databases">
        <title>Sequencing, assembly and comparative genomics of S. aureofaciens ATCC 10762.</title>
        <authorList>
            <person name="Gradnigo J.S."/>
            <person name="Johnson N."/>
            <person name="Somerville G.A."/>
        </authorList>
    </citation>
    <scope>NUCLEOTIDE SEQUENCE [LARGE SCALE GENOMIC DNA]</scope>
    <source>
        <strain evidence="3">ATCC 10762 / DSM 40127 / CCM 3239 / JCM 4008 / LMG 5968 / NBRC 12843 / NCIMB 8234 / A-377</strain>
    </source>
</reference>
<dbReference type="EMBL" id="BMUB01000026">
    <property type="protein sequence ID" value="GGV01586.1"/>
    <property type="molecule type" value="Genomic_DNA"/>
</dbReference>
<dbReference type="AlphaFoldDB" id="A0A1E7N1S2"/>
<reference evidence="1" key="5">
    <citation type="submission" date="2020-09" db="EMBL/GenBank/DDBJ databases">
        <authorList>
            <person name="Sun Q."/>
            <person name="Ohkuma M."/>
        </authorList>
    </citation>
    <scope>NUCLEOTIDE SEQUENCE</scope>
    <source>
        <strain evidence="1">JCM 4434</strain>
    </source>
</reference>
<sequence>MLAELLVGYQLEAGDDASVVLALLVRRPLQGSGDDQRGRVGQQDAFAVLSLDSGAVDRRPGAGAVVAVGVRP</sequence>
<reference evidence="2 3" key="2">
    <citation type="submission" date="2014-07" db="EMBL/GenBank/DDBJ databases">
        <authorList>
            <person name="Zhang J.E."/>
            <person name="Yang H."/>
            <person name="Guo J."/>
            <person name="Deng Z."/>
            <person name="Luo H."/>
            <person name="Luo M."/>
            <person name="Zhao B."/>
        </authorList>
    </citation>
    <scope>NUCLEOTIDE SEQUENCE [LARGE SCALE GENOMIC DNA]</scope>
    <source>
        <strain evidence="2">ATCC 10762</strain>
        <strain evidence="3">ATCC 10762 / DSM 40127 / CCM 3239 / JCM 4008 / LMG 5968 / NBRC 12843 / NCIMB 8234 / A-377</strain>
    </source>
</reference>
<dbReference type="KEGG" id="kau:B6264_26845"/>
<reference evidence="1" key="1">
    <citation type="journal article" date="2014" name="Int. J. Syst. Evol. Microbiol.">
        <title>Complete genome sequence of Corynebacterium casei LMG S-19264T (=DSM 44701T), isolated from a smear-ripened cheese.</title>
        <authorList>
            <consortium name="US DOE Joint Genome Institute (JGI-PGF)"/>
            <person name="Walter F."/>
            <person name="Albersmeier A."/>
            <person name="Kalinowski J."/>
            <person name="Ruckert C."/>
        </authorList>
    </citation>
    <scope>NUCLEOTIDE SEQUENCE</scope>
    <source>
        <strain evidence="1">JCM 4434</strain>
    </source>
</reference>